<dbReference type="SUPFAM" id="SSF49562">
    <property type="entry name" value="C2 domain (Calcium/lipid-binding domain, CaLB)"/>
    <property type="match status" value="1"/>
</dbReference>
<dbReference type="InterPro" id="IPR035892">
    <property type="entry name" value="C2_domain_sf"/>
</dbReference>
<dbReference type="GO" id="GO:0010628">
    <property type="term" value="P:positive regulation of gene expression"/>
    <property type="evidence" value="ECO:0007669"/>
    <property type="project" value="TreeGrafter"/>
</dbReference>
<reference evidence="4" key="1">
    <citation type="submission" date="2015-07" db="EMBL/GenBank/DDBJ databases">
        <authorList>
            <person name="Teixeira M.M."/>
            <person name="Souza R.C."/>
            <person name="Almeida L.G."/>
            <person name="Vicente V.A."/>
            <person name="de Hoog S."/>
            <person name="Bocca A.L."/>
            <person name="de Almeida S.R."/>
            <person name="Vasconcelos A.T."/>
            <person name="Felipe M.S."/>
        </authorList>
    </citation>
    <scope>NUCLEOTIDE SEQUENCE [LARGE SCALE GENOMIC DNA]</scope>
    <source>
        <strain evidence="4">KSF</strain>
    </source>
</reference>
<keyword evidence="4" id="KW-1185">Reference proteome</keyword>
<evidence type="ECO:0000313" key="4">
    <source>
        <dbReference type="Proteomes" id="UP000094526"/>
    </source>
</evidence>
<comment type="caution">
    <text evidence="3">The sequence shown here is derived from an EMBL/GenBank/DDBJ whole genome shotgun (WGS) entry which is preliminary data.</text>
</comment>
<sequence>MADNDSEAPVLRKDGVIPHQADKLGPKLADKTEKLEQVYRSAAGADNSEKKEKKGPAGGFDDTPVPRAPPGYTVKITFHKAENLPFADFGTLSSDPYVLAILQTDLPKRHKQDPDLKLRTPTIHRNTDPEWETEWIIANIPATGFHMKCRLYDEDPADSDDRLGNAHVDVPHIDDNWKGFSHKIFQLKKRMGSKRAYTLRGCAALVSRRVKLHGDLIVSVENLGRTDAENGGRVYTIGPLPWSQHHSPLIGRITGTKNTEQGKDGKEVQRYNFQSIQMQFRGPVPAELYHRYVEFRPFVAGMFTSHSIRGRLLNRALHHQHGRIYNYDRTTKYGSFAEPCLEMTKQFLDFVHYDEGGRIFTYVLTLDGQFRFTETGKEFGIDLLSKHTMHSDVSIYIAFSGEFFVRRVKHAKMHKNDATVDPQKETHPPSTPPDEEQKDNEEGSSKACPSQGCTSKLCSRLGCTCQANKAPPSPRPQPNGNNIRPEKDTDPTHYELIIDNDSGTYRPNAEKLPVLHQYLSANLPGLKIKTLDCQADAELQQALKKEQSEKKKASTGGKSVMYMQNLSMSSLSSSDEEDLNARAEAGEDGPLKESRYKREMHKFMDGGRDEHHGDVLHDQQVNTESILHDRNVDGAAEHEKGKQRDSPAPAVEGDDVKEKR</sequence>
<dbReference type="Gene3D" id="2.60.40.150">
    <property type="entry name" value="C2 domain"/>
    <property type="match status" value="1"/>
</dbReference>
<dbReference type="OrthoDB" id="73919at2759"/>
<feature type="compositionally biased region" description="Basic and acidic residues" evidence="1">
    <location>
        <begin position="626"/>
        <end position="645"/>
    </location>
</feature>
<feature type="region of interest" description="Disordered" evidence="1">
    <location>
        <begin position="1"/>
        <end position="68"/>
    </location>
</feature>
<gene>
    <name evidence="3" type="ORF">CLCR_01863</name>
</gene>
<feature type="region of interest" description="Disordered" evidence="1">
    <location>
        <begin position="569"/>
        <end position="660"/>
    </location>
</feature>
<dbReference type="PANTHER" id="PTHR47800">
    <property type="entry name" value="C2 DOMAIN-CONTAINING PROTEIN"/>
    <property type="match status" value="1"/>
</dbReference>
<feature type="compositionally biased region" description="Basic and acidic residues" evidence="1">
    <location>
        <begin position="579"/>
        <end position="617"/>
    </location>
</feature>
<name>A0A1C1CDI3_9EURO</name>
<evidence type="ECO:0000259" key="2">
    <source>
        <dbReference type="PROSITE" id="PS50004"/>
    </source>
</evidence>
<dbReference type="VEuPathDB" id="FungiDB:CLCR_01863"/>
<dbReference type="AlphaFoldDB" id="A0A1C1CDI3"/>
<evidence type="ECO:0000313" key="3">
    <source>
        <dbReference type="EMBL" id="OCT46583.1"/>
    </source>
</evidence>
<dbReference type="EMBL" id="LGRB01000015">
    <property type="protein sequence ID" value="OCT46583.1"/>
    <property type="molecule type" value="Genomic_DNA"/>
</dbReference>
<feature type="domain" description="C2" evidence="2">
    <location>
        <begin position="54"/>
        <end position="185"/>
    </location>
</feature>
<dbReference type="PANTHER" id="PTHR47800:SF5">
    <property type="entry name" value="FER-1-LIKE PROTEIN 6"/>
    <property type="match status" value="1"/>
</dbReference>
<proteinExistence type="predicted"/>
<feature type="compositionally biased region" description="Basic and acidic residues" evidence="1">
    <location>
        <begin position="414"/>
        <end position="427"/>
    </location>
</feature>
<dbReference type="InterPro" id="IPR000008">
    <property type="entry name" value="C2_dom"/>
</dbReference>
<dbReference type="Proteomes" id="UP000094526">
    <property type="component" value="Unassembled WGS sequence"/>
</dbReference>
<dbReference type="VEuPathDB" id="FungiDB:G647_01313"/>
<feature type="region of interest" description="Disordered" evidence="1">
    <location>
        <begin position="414"/>
        <end position="452"/>
    </location>
</feature>
<dbReference type="STRING" id="86049.A0A1C1CDI3"/>
<dbReference type="Pfam" id="PF00168">
    <property type="entry name" value="C2"/>
    <property type="match status" value="1"/>
</dbReference>
<dbReference type="eggNOG" id="ENOG502S2KW">
    <property type="taxonomic scope" value="Eukaryota"/>
</dbReference>
<organism evidence="3 4">
    <name type="scientific">Cladophialophora carrionii</name>
    <dbReference type="NCBI Taxonomy" id="86049"/>
    <lineage>
        <taxon>Eukaryota</taxon>
        <taxon>Fungi</taxon>
        <taxon>Dikarya</taxon>
        <taxon>Ascomycota</taxon>
        <taxon>Pezizomycotina</taxon>
        <taxon>Eurotiomycetes</taxon>
        <taxon>Chaetothyriomycetidae</taxon>
        <taxon>Chaetothyriales</taxon>
        <taxon>Herpotrichiellaceae</taxon>
        <taxon>Cladophialophora</taxon>
    </lineage>
</organism>
<dbReference type="PROSITE" id="PS50004">
    <property type="entry name" value="C2"/>
    <property type="match status" value="1"/>
</dbReference>
<protein>
    <submittedName>
        <fullName evidence="3">C2 domain protein</fullName>
    </submittedName>
</protein>
<feature type="compositionally biased region" description="Basic and acidic residues" evidence="1">
    <location>
        <begin position="10"/>
        <end position="37"/>
    </location>
</feature>
<dbReference type="SMART" id="SM00239">
    <property type="entry name" value="C2"/>
    <property type="match status" value="1"/>
</dbReference>
<evidence type="ECO:0000256" key="1">
    <source>
        <dbReference type="SAM" id="MobiDB-lite"/>
    </source>
</evidence>
<accession>A0A1C1CDI3</accession>
<feature type="region of interest" description="Disordered" evidence="1">
    <location>
        <begin position="467"/>
        <end position="491"/>
    </location>
</feature>